<dbReference type="InterPro" id="IPR008721">
    <property type="entry name" value="ORC6_cyclin_first"/>
</dbReference>
<dbReference type="AlphaFoldDB" id="A0A9P9A902"/>
<keyword evidence="5" id="KW-0539">Nucleus</keyword>
<feature type="region of interest" description="Disordered" evidence="6">
    <location>
        <begin position="92"/>
        <end position="126"/>
    </location>
</feature>
<keyword evidence="3" id="KW-0235">DNA replication</keyword>
<feature type="domain" description="ORC6 first cyclin-like" evidence="7">
    <location>
        <begin position="10"/>
        <end position="94"/>
    </location>
</feature>
<feature type="region of interest" description="Disordered" evidence="6">
    <location>
        <begin position="309"/>
        <end position="329"/>
    </location>
</feature>
<evidence type="ECO:0000256" key="6">
    <source>
        <dbReference type="SAM" id="MobiDB-lite"/>
    </source>
</evidence>
<keyword evidence="4" id="KW-0238">DNA-binding</keyword>
<reference evidence="8" key="1">
    <citation type="journal article" date="2021" name="Nat. Commun.">
        <title>Genetic determinants of endophytism in the Arabidopsis root mycobiome.</title>
        <authorList>
            <person name="Mesny F."/>
            <person name="Miyauchi S."/>
            <person name="Thiergart T."/>
            <person name="Pickel B."/>
            <person name="Atanasova L."/>
            <person name="Karlsson M."/>
            <person name="Huettel B."/>
            <person name="Barry K.W."/>
            <person name="Haridas S."/>
            <person name="Chen C."/>
            <person name="Bauer D."/>
            <person name="Andreopoulos W."/>
            <person name="Pangilinan J."/>
            <person name="LaButti K."/>
            <person name="Riley R."/>
            <person name="Lipzen A."/>
            <person name="Clum A."/>
            <person name="Drula E."/>
            <person name="Henrissat B."/>
            <person name="Kohler A."/>
            <person name="Grigoriev I.V."/>
            <person name="Martin F.M."/>
            <person name="Hacquard S."/>
        </authorList>
    </citation>
    <scope>NUCLEOTIDE SEQUENCE</scope>
    <source>
        <strain evidence="8">MPI-SDFR-AT-0117</strain>
    </source>
</reference>
<organism evidence="8 9">
    <name type="scientific">Plectosphaerella plurivora</name>
    <dbReference type="NCBI Taxonomy" id="936078"/>
    <lineage>
        <taxon>Eukaryota</taxon>
        <taxon>Fungi</taxon>
        <taxon>Dikarya</taxon>
        <taxon>Ascomycota</taxon>
        <taxon>Pezizomycotina</taxon>
        <taxon>Sordariomycetes</taxon>
        <taxon>Hypocreomycetidae</taxon>
        <taxon>Glomerellales</taxon>
        <taxon>Plectosphaerellaceae</taxon>
        <taxon>Plectosphaerella</taxon>
    </lineage>
</organism>
<evidence type="ECO:0000256" key="4">
    <source>
        <dbReference type="ARBA" id="ARBA00023125"/>
    </source>
</evidence>
<evidence type="ECO:0000256" key="3">
    <source>
        <dbReference type="ARBA" id="ARBA00022705"/>
    </source>
</evidence>
<accession>A0A9P9A902</accession>
<comment type="subcellular location">
    <subcellularLocation>
        <location evidence="1">Nucleus</location>
    </subcellularLocation>
</comment>
<dbReference type="GO" id="GO:0006260">
    <property type="term" value="P:DNA replication"/>
    <property type="evidence" value="ECO:0007669"/>
    <property type="project" value="UniProtKB-KW"/>
</dbReference>
<name>A0A9P9A902_9PEZI</name>
<protein>
    <submittedName>
        <fullName evidence="8">Origin recognition complex, subunit 6</fullName>
    </submittedName>
</protein>
<dbReference type="Pfam" id="PF05460">
    <property type="entry name" value="ORC6"/>
    <property type="match status" value="1"/>
</dbReference>
<dbReference type="GO" id="GO:0003677">
    <property type="term" value="F:DNA binding"/>
    <property type="evidence" value="ECO:0007669"/>
    <property type="project" value="UniProtKB-KW"/>
</dbReference>
<keyword evidence="9" id="KW-1185">Reference proteome</keyword>
<comment type="caution">
    <text evidence="8">The sequence shown here is derived from an EMBL/GenBank/DDBJ whole genome shotgun (WGS) entry which is preliminary data.</text>
</comment>
<evidence type="ECO:0000256" key="1">
    <source>
        <dbReference type="ARBA" id="ARBA00004123"/>
    </source>
</evidence>
<evidence type="ECO:0000256" key="2">
    <source>
        <dbReference type="ARBA" id="ARBA00010840"/>
    </source>
</evidence>
<comment type="similarity">
    <text evidence="2">Belongs to the ORC6 family.</text>
</comment>
<dbReference type="OrthoDB" id="5367324at2759"/>
<evidence type="ECO:0000256" key="5">
    <source>
        <dbReference type="ARBA" id="ARBA00023242"/>
    </source>
</evidence>
<dbReference type="Proteomes" id="UP000770015">
    <property type="component" value="Unassembled WGS sequence"/>
</dbReference>
<evidence type="ECO:0000313" key="9">
    <source>
        <dbReference type="Proteomes" id="UP000770015"/>
    </source>
</evidence>
<dbReference type="EMBL" id="JAGSXJ010000024">
    <property type="protein sequence ID" value="KAH6676143.1"/>
    <property type="molecule type" value="Genomic_DNA"/>
</dbReference>
<dbReference type="GO" id="GO:0005664">
    <property type="term" value="C:nuclear origin of replication recognition complex"/>
    <property type="evidence" value="ECO:0007669"/>
    <property type="project" value="InterPro"/>
</dbReference>
<proteinExistence type="inferred from homology"/>
<evidence type="ECO:0000313" key="8">
    <source>
        <dbReference type="EMBL" id="KAH6676143.1"/>
    </source>
</evidence>
<evidence type="ECO:0000259" key="7">
    <source>
        <dbReference type="Pfam" id="PF05460"/>
    </source>
</evidence>
<feature type="compositionally biased region" description="Polar residues" evidence="6">
    <location>
        <begin position="94"/>
        <end position="126"/>
    </location>
</feature>
<gene>
    <name evidence="8" type="ORF">F5X68DRAFT_264332</name>
</gene>
<sequence length="378" mass="42300">MSRNLDQTLLSLMPSHGEALPPQLIELAGALLAQSRQRASALKTEEEVARVHACCHLACERLKITLDLPPIVSRPPIPPRIYKRLFDHLDNTLPKASSSTRTPSKNTSARQTPTSHRTLPSRVTPTTQKSLAQFRAEANHTPTKSTGKAVPKVAAALPPWIYPTLRFMCRETNQWRLAPSMLAGAEYIIAPGGRRTKDEWVMGNLSALCGAIYYFVVQQVIKLQKGQEINRENYIPARREIRRLLGRVAEEVSPAQGASPAEFWAGHQVVKAKDIDAAVEEMTDRGWLEQDWFRGLTDLVAQGSYQTDAGGLEEDEGEDAAPQAKSTIRGADSMLQDKYDYTSDEKRREYRIWKEGVLGRIAQSEKAMARDRMEVDTR</sequence>